<feature type="chain" id="PRO_5016822620" description="ATP/GTP-binding protein" evidence="2">
    <location>
        <begin position="29"/>
        <end position="314"/>
    </location>
</feature>
<keyword evidence="2" id="KW-0732">Signal</keyword>
<name>A0A345ST02_9ACTN</name>
<accession>A0A345ST02</accession>
<evidence type="ECO:0008006" key="5">
    <source>
        <dbReference type="Google" id="ProtNLM"/>
    </source>
</evidence>
<dbReference type="KEGG" id="stri:C7M71_004690"/>
<evidence type="ECO:0000256" key="1">
    <source>
        <dbReference type="SAM" id="MobiDB-lite"/>
    </source>
</evidence>
<dbReference type="AlphaFoldDB" id="A0A345ST02"/>
<sequence>MLRASRRTAACAALLLGALVAGTGPAAADSGGGGGLEECHNNGICVVAQDPGSPGSGSSGGSGSGSGGGQTCSWNGEQVPCTRDGAWFNSSDGCYWKESTPQPPADDPAWLGHDPANGGAVYDRLCYVDGTLGGGQPLWAATAPGAPPPPSPAELAAQAVREIPFHPPTLHTAPGEKGTLLVGLPIWLWYDRDPGTFDHPSATARAGGVAVTARATLKRVEWHMGDSSASTYCDGPGTPYKAAYGSARSPDCGYRYTKSSGGQPDERFTVTATLHWYIEATIDGSGVRPIDPIDDYTVESNLLQLRVAEVQVLN</sequence>
<dbReference type="Proteomes" id="UP000249340">
    <property type="component" value="Chromosome"/>
</dbReference>
<feature type="signal peptide" evidence="2">
    <location>
        <begin position="1"/>
        <end position="28"/>
    </location>
</feature>
<protein>
    <recommendedName>
        <fullName evidence="5">ATP/GTP-binding protein</fullName>
    </recommendedName>
</protein>
<feature type="compositionally biased region" description="Gly residues" evidence="1">
    <location>
        <begin position="54"/>
        <end position="70"/>
    </location>
</feature>
<organism evidence="3 4">
    <name type="scientific">Peterkaempfera bronchialis</name>
    <dbReference type="NCBI Taxonomy" id="2126346"/>
    <lineage>
        <taxon>Bacteria</taxon>
        <taxon>Bacillati</taxon>
        <taxon>Actinomycetota</taxon>
        <taxon>Actinomycetes</taxon>
        <taxon>Kitasatosporales</taxon>
        <taxon>Streptomycetaceae</taxon>
        <taxon>Peterkaempfera</taxon>
    </lineage>
</organism>
<evidence type="ECO:0000256" key="2">
    <source>
        <dbReference type="SAM" id="SignalP"/>
    </source>
</evidence>
<evidence type="ECO:0000313" key="3">
    <source>
        <dbReference type="EMBL" id="AXI76857.1"/>
    </source>
</evidence>
<gene>
    <name evidence="3" type="ORF">C7M71_004690</name>
</gene>
<dbReference type="EMBL" id="CP031264">
    <property type="protein sequence ID" value="AXI76857.1"/>
    <property type="molecule type" value="Genomic_DNA"/>
</dbReference>
<dbReference type="RefSeq" id="WP_111495239.1">
    <property type="nucleotide sequence ID" value="NZ_CP031264.1"/>
</dbReference>
<keyword evidence="4" id="KW-1185">Reference proteome</keyword>
<feature type="region of interest" description="Disordered" evidence="1">
    <location>
        <begin position="50"/>
        <end position="71"/>
    </location>
</feature>
<dbReference type="OrthoDB" id="3742379at2"/>
<proteinExistence type="predicted"/>
<evidence type="ECO:0000313" key="4">
    <source>
        <dbReference type="Proteomes" id="UP000249340"/>
    </source>
</evidence>
<reference evidence="4" key="1">
    <citation type="submission" date="2018-07" db="EMBL/GenBank/DDBJ databases">
        <title>Streptacidiphilus bronchialis DSM 106435 chromosome.</title>
        <authorList>
            <person name="Batra D."/>
            <person name="Gulvik C.A."/>
        </authorList>
    </citation>
    <scope>NUCLEOTIDE SEQUENCE [LARGE SCALE GENOMIC DNA]</scope>
    <source>
        <strain evidence="4">DSM 106435</strain>
    </source>
</reference>